<keyword evidence="3" id="KW-0694">RNA-binding</keyword>
<evidence type="ECO:0000256" key="6">
    <source>
        <dbReference type="ARBA" id="ARBA00023187"/>
    </source>
</evidence>
<feature type="compositionally biased region" description="Basic and acidic residues" evidence="7">
    <location>
        <begin position="496"/>
        <end position="505"/>
    </location>
</feature>
<dbReference type="OrthoDB" id="5836667at2759"/>
<sequence>MMDVNRSDVLSDIQIAGFKCTLFNDPEKSMEINSGSLLVPWGNSTNITMDRYDCRGYLHDLAEHDADNVIHRSGFQTAEELAAEEMCDYERYLELQTDIHEEEIFHEEERKRREEALKESYVAIGFSYDENETDKNPDTDNTDQTKPIDSPDRNQASKEFEGEPYICPPELILPPDMILPEFDRQAAIIEKTAIFIARNNAQMEIVLKTKQSNNPQFKFLNFDDKLNPFYKELVKLIKSGRYIPRHRPNTSDSSKADSEFIGDNINPDEPYELKLPKVDISNTAYASLINRFKKSNEGKAISNSSEMQNGSVDTNFLSDNQVSTTSDGMFQELSKPDQPAAPVITNEDYERFYQEYYRHYYSYYYMHYSNNAVSTGEAENEFWVVSESSRAAATAALAAVNAVRQSQLAFSSSSPPADLRSIIDKMAEYVARNGDEFQNVVKSKKQDDPRFAFLQTGHIHHDYYIAKKKEFTAKFHKSDQENDVKSSPVSNAGESKNQEVKDEKSPLSPSVKNKSISFRLTKSCSNRLKETEETNGPSAANDEENPIVADATTIPQSTYCNTLPGICNYSSDTESEEEQEELVETANAKGASPPNLPVENVTKTAKVVSNVQAATLTAVPQASQPVTSRRNRVDNPPSSHLTSNGKSAKSLTIGTLLSAEEIARDIQSMEEEARQQLERRKRAALFAAKLQAAKLRKLEETVAEEQRKKCETPSPPPPPINRLTSTAAPPPPPSSVPAAVANAVAAQLKTQREKALEAATASKESERNKFTRRASRSPPAAYAKHRRRSLSRSPSGEKSYSRSRRRRSRSPSISYDHSSRRSRHKRL</sequence>
<dbReference type="SUPFAM" id="SSF109905">
    <property type="entry name" value="Surp module (SWAP domain)"/>
    <property type="match status" value="2"/>
</dbReference>
<reference evidence="9 10" key="2">
    <citation type="submission" date="2018-11" db="EMBL/GenBank/DDBJ databases">
        <authorList>
            <consortium name="Pathogen Informatics"/>
        </authorList>
    </citation>
    <scope>NUCLEOTIDE SEQUENCE [LARGE SCALE GENOMIC DNA]</scope>
</reference>
<dbReference type="InterPro" id="IPR000061">
    <property type="entry name" value="Surp"/>
</dbReference>
<dbReference type="SMART" id="SM01141">
    <property type="entry name" value="DRY_EERY"/>
    <property type="match status" value="1"/>
</dbReference>
<dbReference type="PROSITE" id="PS50128">
    <property type="entry name" value="SURP"/>
    <property type="match status" value="2"/>
</dbReference>
<dbReference type="PANTHER" id="PTHR13161:SF15">
    <property type="entry name" value="SPLICING FACTOR, SUPPRESSOR OF WHITE-APRICOT HOMOLOG"/>
    <property type="match status" value="1"/>
</dbReference>
<name>A0A0R3TJN0_RODNA</name>
<evidence type="ECO:0000313" key="11">
    <source>
        <dbReference type="WBParaSite" id="HNAJ_0000730401-mRNA-1"/>
    </source>
</evidence>
<feature type="domain" description="SURP motif" evidence="8">
    <location>
        <begin position="188"/>
        <end position="230"/>
    </location>
</feature>
<dbReference type="PANTHER" id="PTHR13161">
    <property type="entry name" value="SPLICING FACTOR SUPPRESSOR OF WHITE APRICOT"/>
    <property type="match status" value="1"/>
</dbReference>
<keyword evidence="1" id="KW-0507">mRNA processing</keyword>
<feature type="compositionally biased region" description="Polar residues" evidence="7">
    <location>
        <begin position="507"/>
        <end position="526"/>
    </location>
</feature>
<feature type="region of interest" description="Disordered" evidence="7">
    <location>
        <begin position="619"/>
        <end position="647"/>
    </location>
</feature>
<dbReference type="AlphaFoldDB" id="A0A0R3TJN0"/>
<evidence type="ECO:0000256" key="4">
    <source>
        <dbReference type="ARBA" id="ARBA00023015"/>
    </source>
</evidence>
<evidence type="ECO:0000313" key="9">
    <source>
        <dbReference type="EMBL" id="VDO03160.1"/>
    </source>
</evidence>
<dbReference type="InterPro" id="IPR040397">
    <property type="entry name" value="SWAP"/>
</dbReference>
<dbReference type="SMART" id="SM00648">
    <property type="entry name" value="SWAP"/>
    <property type="match status" value="2"/>
</dbReference>
<evidence type="ECO:0000256" key="7">
    <source>
        <dbReference type="SAM" id="MobiDB-lite"/>
    </source>
</evidence>
<feature type="domain" description="SURP motif" evidence="8">
    <location>
        <begin position="422"/>
        <end position="464"/>
    </location>
</feature>
<dbReference type="GO" id="GO:0000395">
    <property type="term" value="P:mRNA 5'-splice site recognition"/>
    <property type="evidence" value="ECO:0007669"/>
    <property type="project" value="TreeGrafter"/>
</dbReference>
<feature type="compositionally biased region" description="Basic and acidic residues" evidence="7">
    <location>
        <begin position="149"/>
        <end position="158"/>
    </location>
</feature>
<feature type="compositionally biased region" description="Acidic residues" evidence="7">
    <location>
        <begin position="573"/>
        <end position="583"/>
    </location>
</feature>
<feature type="compositionally biased region" description="Polar residues" evidence="7">
    <location>
        <begin position="619"/>
        <end position="628"/>
    </location>
</feature>
<feature type="region of interest" description="Disordered" evidence="7">
    <location>
        <begin position="476"/>
        <end position="546"/>
    </location>
</feature>
<dbReference type="Gene3D" id="1.10.10.790">
    <property type="entry name" value="Surp module"/>
    <property type="match status" value="2"/>
</dbReference>
<accession>A0A0R3TJN0</accession>
<dbReference type="Pfam" id="PF09750">
    <property type="entry name" value="DRY_EERY"/>
    <property type="match status" value="1"/>
</dbReference>
<dbReference type="Proteomes" id="UP000278807">
    <property type="component" value="Unassembled WGS sequence"/>
</dbReference>
<evidence type="ECO:0000256" key="3">
    <source>
        <dbReference type="ARBA" id="ARBA00022884"/>
    </source>
</evidence>
<keyword evidence="5" id="KW-0804">Transcription</keyword>
<proteinExistence type="predicted"/>
<protein>
    <submittedName>
        <fullName evidence="11">SURP motif domain-containing protein</fullName>
    </submittedName>
</protein>
<evidence type="ECO:0000259" key="8">
    <source>
        <dbReference type="PROSITE" id="PS50128"/>
    </source>
</evidence>
<keyword evidence="2" id="KW-0677">Repeat</keyword>
<evidence type="ECO:0000256" key="5">
    <source>
        <dbReference type="ARBA" id="ARBA00023163"/>
    </source>
</evidence>
<reference evidence="11" key="1">
    <citation type="submission" date="2016-04" db="UniProtKB">
        <authorList>
            <consortium name="WormBaseParasite"/>
        </authorList>
    </citation>
    <scope>IDENTIFICATION</scope>
</reference>
<feature type="compositionally biased region" description="Low complexity" evidence="7">
    <location>
        <begin position="736"/>
        <end position="746"/>
    </location>
</feature>
<keyword evidence="4" id="KW-0805">Transcription regulation</keyword>
<dbReference type="InterPro" id="IPR019147">
    <property type="entry name" value="SWAP_N_domain"/>
</dbReference>
<dbReference type="Pfam" id="PF01805">
    <property type="entry name" value="Surp"/>
    <property type="match status" value="2"/>
</dbReference>
<dbReference type="EMBL" id="UZAE01012031">
    <property type="protein sequence ID" value="VDO03160.1"/>
    <property type="molecule type" value="Genomic_DNA"/>
</dbReference>
<feature type="compositionally biased region" description="Polar residues" evidence="7">
    <location>
        <begin position="485"/>
        <end position="495"/>
    </location>
</feature>
<evidence type="ECO:0000256" key="2">
    <source>
        <dbReference type="ARBA" id="ARBA00022737"/>
    </source>
</evidence>
<dbReference type="WBParaSite" id="HNAJ_0000730401-mRNA-1">
    <property type="protein sequence ID" value="HNAJ_0000730401-mRNA-1"/>
    <property type="gene ID" value="HNAJ_0000730401"/>
</dbReference>
<evidence type="ECO:0000256" key="1">
    <source>
        <dbReference type="ARBA" id="ARBA00022664"/>
    </source>
</evidence>
<dbReference type="STRING" id="102285.A0A0R3TJN0"/>
<feature type="region of interest" description="Disordered" evidence="7">
    <location>
        <begin position="128"/>
        <end position="158"/>
    </location>
</feature>
<evidence type="ECO:0000313" key="10">
    <source>
        <dbReference type="Proteomes" id="UP000278807"/>
    </source>
</evidence>
<feature type="region of interest" description="Disordered" evidence="7">
    <location>
        <begin position="570"/>
        <end position="597"/>
    </location>
</feature>
<feature type="compositionally biased region" description="Polar residues" evidence="7">
    <location>
        <begin position="636"/>
        <end position="647"/>
    </location>
</feature>
<feature type="region of interest" description="Disordered" evidence="7">
    <location>
        <begin position="703"/>
        <end position="827"/>
    </location>
</feature>
<organism evidence="11">
    <name type="scientific">Rodentolepis nana</name>
    <name type="common">Dwarf tapeworm</name>
    <name type="synonym">Hymenolepis nana</name>
    <dbReference type="NCBI Taxonomy" id="102285"/>
    <lineage>
        <taxon>Eukaryota</taxon>
        <taxon>Metazoa</taxon>
        <taxon>Spiralia</taxon>
        <taxon>Lophotrochozoa</taxon>
        <taxon>Platyhelminthes</taxon>
        <taxon>Cestoda</taxon>
        <taxon>Eucestoda</taxon>
        <taxon>Cyclophyllidea</taxon>
        <taxon>Hymenolepididae</taxon>
        <taxon>Rodentolepis</taxon>
    </lineage>
</organism>
<gene>
    <name evidence="9" type="ORF">HNAJ_LOCUS7300</name>
</gene>
<dbReference type="GO" id="GO:0003723">
    <property type="term" value="F:RNA binding"/>
    <property type="evidence" value="ECO:0007669"/>
    <property type="project" value="UniProtKB-KW"/>
</dbReference>
<feature type="region of interest" description="Disordered" evidence="7">
    <location>
        <begin position="244"/>
        <end position="263"/>
    </location>
</feature>
<keyword evidence="10" id="KW-1185">Reference proteome</keyword>
<keyword evidence="6" id="KW-0508">mRNA splicing</keyword>
<dbReference type="InterPro" id="IPR035967">
    <property type="entry name" value="SWAP/Surp_sf"/>
</dbReference>